<dbReference type="AlphaFoldDB" id="A0A9D4UL05"/>
<dbReference type="Proteomes" id="UP000886520">
    <property type="component" value="Chromosome 15"/>
</dbReference>
<comment type="caution">
    <text evidence="2">The sequence shown here is derived from an EMBL/GenBank/DDBJ whole genome shotgun (WGS) entry which is preliminary data.</text>
</comment>
<gene>
    <name evidence="2" type="ORF">GOP47_0015662</name>
</gene>
<dbReference type="EMBL" id="JABFUD020000015">
    <property type="protein sequence ID" value="KAI5069361.1"/>
    <property type="molecule type" value="Genomic_DNA"/>
</dbReference>
<organism evidence="2 3">
    <name type="scientific">Adiantum capillus-veneris</name>
    <name type="common">Maidenhair fern</name>
    <dbReference type="NCBI Taxonomy" id="13818"/>
    <lineage>
        <taxon>Eukaryota</taxon>
        <taxon>Viridiplantae</taxon>
        <taxon>Streptophyta</taxon>
        <taxon>Embryophyta</taxon>
        <taxon>Tracheophyta</taxon>
        <taxon>Polypodiopsida</taxon>
        <taxon>Polypodiidae</taxon>
        <taxon>Polypodiales</taxon>
        <taxon>Pteridineae</taxon>
        <taxon>Pteridaceae</taxon>
        <taxon>Vittarioideae</taxon>
        <taxon>Adiantum</taxon>
    </lineage>
</organism>
<proteinExistence type="predicted"/>
<reference evidence="2" key="1">
    <citation type="submission" date="2021-01" db="EMBL/GenBank/DDBJ databases">
        <title>Adiantum capillus-veneris genome.</title>
        <authorList>
            <person name="Fang Y."/>
            <person name="Liao Q."/>
        </authorList>
    </citation>
    <scope>NUCLEOTIDE SEQUENCE</scope>
    <source>
        <strain evidence="2">H3</strain>
        <tissue evidence="2">Leaf</tissue>
    </source>
</reference>
<protein>
    <submittedName>
        <fullName evidence="2">Uncharacterized protein</fullName>
    </submittedName>
</protein>
<name>A0A9D4UL05_ADICA</name>
<sequence>MPLSGRQEGDDVDSPTPTPHPSDSRIPPMILIPGSSSKYAKKAIVKLIKMAQVEFDLPRKHVNVMCNEFEVFHPYYCPNKVARFGLGTKICISKNEYGVYKYERGDGPIPRTYVKEACIYLHLRELQGTKIPELLSYGSADCLGYPGFFLITRYHGDPLKPEEVSPSEFGELLSEIHEHGILISSPDSIFAGFPTLVRYGSTLMFGEIPTAACFNKDAQRFEEEFDFFVGLCKKEDEG</sequence>
<keyword evidence="3" id="KW-1185">Reference proteome</keyword>
<evidence type="ECO:0000256" key="1">
    <source>
        <dbReference type="SAM" id="MobiDB-lite"/>
    </source>
</evidence>
<feature type="region of interest" description="Disordered" evidence="1">
    <location>
        <begin position="1"/>
        <end position="29"/>
    </location>
</feature>
<accession>A0A9D4UL05</accession>
<evidence type="ECO:0000313" key="2">
    <source>
        <dbReference type="EMBL" id="KAI5069361.1"/>
    </source>
</evidence>
<evidence type="ECO:0000313" key="3">
    <source>
        <dbReference type="Proteomes" id="UP000886520"/>
    </source>
</evidence>